<dbReference type="GeneID" id="6502427"/>
<dbReference type="InterPro" id="IPR016186">
    <property type="entry name" value="C-type_lectin-like/link_sf"/>
</dbReference>
<keyword evidence="3" id="KW-1185">Reference proteome</keyword>
<dbReference type="OrthoDB" id="7357196at2759"/>
<dbReference type="InParanoid" id="B3MK15"/>
<dbReference type="InterPro" id="IPR001304">
    <property type="entry name" value="C-type_lectin-like"/>
</dbReference>
<dbReference type="CDD" id="cd00037">
    <property type="entry name" value="CLECT"/>
    <property type="match status" value="1"/>
</dbReference>
<dbReference type="Proteomes" id="UP000007801">
    <property type="component" value="Unassembled WGS sequence"/>
</dbReference>
<reference evidence="2 3" key="1">
    <citation type="journal article" date="2007" name="Nature">
        <title>Evolution of genes and genomes on the Drosophila phylogeny.</title>
        <authorList>
            <consortium name="Drosophila 12 Genomes Consortium"/>
            <person name="Clark A.G."/>
            <person name="Eisen M.B."/>
            <person name="Smith D.R."/>
            <person name="Bergman C.M."/>
            <person name="Oliver B."/>
            <person name="Markow T.A."/>
            <person name="Kaufman T.C."/>
            <person name="Kellis M."/>
            <person name="Gelbart W."/>
            <person name="Iyer V.N."/>
            <person name="Pollard D.A."/>
            <person name="Sackton T.B."/>
            <person name="Larracuente A.M."/>
            <person name="Singh N.D."/>
            <person name="Abad J.P."/>
            <person name="Abt D.N."/>
            <person name="Adryan B."/>
            <person name="Aguade M."/>
            <person name="Akashi H."/>
            <person name="Anderson W.W."/>
            <person name="Aquadro C.F."/>
            <person name="Ardell D.H."/>
            <person name="Arguello R."/>
            <person name="Artieri C.G."/>
            <person name="Barbash D.A."/>
            <person name="Barker D."/>
            <person name="Barsanti P."/>
            <person name="Batterham P."/>
            <person name="Batzoglou S."/>
            <person name="Begun D."/>
            <person name="Bhutkar A."/>
            <person name="Blanco E."/>
            <person name="Bosak S.A."/>
            <person name="Bradley R.K."/>
            <person name="Brand A.D."/>
            <person name="Brent M.R."/>
            <person name="Brooks A.N."/>
            <person name="Brown R.H."/>
            <person name="Butlin R.K."/>
            <person name="Caggese C."/>
            <person name="Calvi B.R."/>
            <person name="Bernardo de Carvalho A."/>
            <person name="Caspi A."/>
            <person name="Castrezana S."/>
            <person name="Celniker S.E."/>
            <person name="Chang J.L."/>
            <person name="Chapple C."/>
            <person name="Chatterji S."/>
            <person name="Chinwalla A."/>
            <person name="Civetta A."/>
            <person name="Clifton S.W."/>
            <person name="Comeron J.M."/>
            <person name="Costello J.C."/>
            <person name="Coyne J.A."/>
            <person name="Daub J."/>
            <person name="David R.G."/>
            <person name="Delcher A.L."/>
            <person name="Delehaunty K."/>
            <person name="Do C.B."/>
            <person name="Ebling H."/>
            <person name="Edwards K."/>
            <person name="Eickbush T."/>
            <person name="Evans J.D."/>
            <person name="Filipski A."/>
            <person name="Findeiss S."/>
            <person name="Freyhult E."/>
            <person name="Fulton L."/>
            <person name="Fulton R."/>
            <person name="Garcia A.C."/>
            <person name="Gardiner A."/>
            <person name="Garfield D.A."/>
            <person name="Garvin B.E."/>
            <person name="Gibson G."/>
            <person name="Gilbert D."/>
            <person name="Gnerre S."/>
            <person name="Godfrey J."/>
            <person name="Good R."/>
            <person name="Gotea V."/>
            <person name="Gravely B."/>
            <person name="Greenberg A.J."/>
            <person name="Griffiths-Jones S."/>
            <person name="Gross S."/>
            <person name="Guigo R."/>
            <person name="Gustafson E.A."/>
            <person name="Haerty W."/>
            <person name="Hahn M.W."/>
            <person name="Halligan D.L."/>
            <person name="Halpern A.L."/>
            <person name="Halter G.M."/>
            <person name="Han M.V."/>
            <person name="Heger A."/>
            <person name="Hillier L."/>
            <person name="Hinrichs A.S."/>
            <person name="Holmes I."/>
            <person name="Hoskins R.A."/>
            <person name="Hubisz M.J."/>
            <person name="Hultmark D."/>
            <person name="Huntley M.A."/>
            <person name="Jaffe D.B."/>
            <person name="Jagadeeshan S."/>
            <person name="Jeck W.R."/>
            <person name="Johnson J."/>
            <person name="Jones C.D."/>
            <person name="Jordan W.C."/>
            <person name="Karpen G.H."/>
            <person name="Kataoka E."/>
            <person name="Keightley P.D."/>
            <person name="Kheradpour P."/>
            <person name="Kirkness E.F."/>
            <person name="Koerich L.B."/>
            <person name="Kristiansen K."/>
            <person name="Kudrna D."/>
            <person name="Kulathinal R.J."/>
            <person name="Kumar S."/>
            <person name="Kwok R."/>
            <person name="Lander E."/>
            <person name="Langley C.H."/>
            <person name="Lapoint R."/>
            <person name="Lazzaro B.P."/>
            <person name="Lee S.J."/>
            <person name="Levesque L."/>
            <person name="Li R."/>
            <person name="Lin C.F."/>
            <person name="Lin M.F."/>
            <person name="Lindblad-Toh K."/>
            <person name="Llopart A."/>
            <person name="Long M."/>
            <person name="Low L."/>
            <person name="Lozovsky E."/>
            <person name="Lu J."/>
            <person name="Luo M."/>
            <person name="Machado C.A."/>
            <person name="Makalowski W."/>
            <person name="Marzo M."/>
            <person name="Matsuda M."/>
            <person name="Matzkin L."/>
            <person name="McAllister B."/>
            <person name="McBride C.S."/>
            <person name="McKernan B."/>
            <person name="McKernan K."/>
            <person name="Mendez-Lago M."/>
            <person name="Minx P."/>
            <person name="Mollenhauer M.U."/>
            <person name="Montooth K."/>
            <person name="Mount S.M."/>
            <person name="Mu X."/>
            <person name="Myers E."/>
            <person name="Negre B."/>
            <person name="Newfeld S."/>
            <person name="Nielsen R."/>
            <person name="Noor M.A."/>
            <person name="O'Grady P."/>
            <person name="Pachter L."/>
            <person name="Papaceit M."/>
            <person name="Parisi M.J."/>
            <person name="Parisi M."/>
            <person name="Parts L."/>
            <person name="Pedersen J.S."/>
            <person name="Pesole G."/>
            <person name="Phillippy A.M."/>
            <person name="Ponting C.P."/>
            <person name="Pop M."/>
            <person name="Porcelli D."/>
            <person name="Powell J.R."/>
            <person name="Prohaska S."/>
            <person name="Pruitt K."/>
            <person name="Puig M."/>
            <person name="Quesneville H."/>
            <person name="Ram K.R."/>
            <person name="Rand D."/>
            <person name="Rasmussen M.D."/>
            <person name="Reed L.K."/>
            <person name="Reenan R."/>
            <person name="Reily A."/>
            <person name="Remington K.A."/>
            <person name="Rieger T.T."/>
            <person name="Ritchie M.G."/>
            <person name="Robin C."/>
            <person name="Rogers Y.H."/>
            <person name="Rohde C."/>
            <person name="Rozas J."/>
            <person name="Rubenfield M.J."/>
            <person name="Ruiz A."/>
            <person name="Russo S."/>
            <person name="Salzberg S.L."/>
            <person name="Sanchez-Gracia A."/>
            <person name="Saranga D.J."/>
            <person name="Sato H."/>
            <person name="Schaeffer S.W."/>
            <person name="Schatz M.C."/>
            <person name="Schlenke T."/>
            <person name="Schwartz R."/>
            <person name="Segarra C."/>
            <person name="Singh R.S."/>
            <person name="Sirot L."/>
            <person name="Sirota M."/>
            <person name="Sisneros N.B."/>
            <person name="Smith C.D."/>
            <person name="Smith T.F."/>
            <person name="Spieth J."/>
            <person name="Stage D.E."/>
            <person name="Stark A."/>
            <person name="Stephan W."/>
            <person name="Strausberg R.L."/>
            <person name="Strempel S."/>
            <person name="Sturgill D."/>
            <person name="Sutton G."/>
            <person name="Sutton G.G."/>
            <person name="Tao W."/>
            <person name="Teichmann S."/>
            <person name="Tobari Y.N."/>
            <person name="Tomimura Y."/>
            <person name="Tsolas J.M."/>
            <person name="Valente V.L."/>
            <person name="Venter E."/>
            <person name="Venter J.C."/>
            <person name="Vicario S."/>
            <person name="Vieira F.G."/>
            <person name="Vilella A.J."/>
            <person name="Villasante A."/>
            <person name="Walenz B."/>
            <person name="Wang J."/>
            <person name="Wasserman M."/>
            <person name="Watts T."/>
            <person name="Wilson D."/>
            <person name="Wilson R.K."/>
            <person name="Wing R.A."/>
            <person name="Wolfner M.F."/>
            <person name="Wong A."/>
            <person name="Wong G.K."/>
            <person name="Wu C.I."/>
            <person name="Wu G."/>
            <person name="Yamamoto D."/>
            <person name="Yang H.P."/>
            <person name="Yang S.P."/>
            <person name="Yorke J.A."/>
            <person name="Yoshida K."/>
            <person name="Zdobnov E."/>
            <person name="Zhang P."/>
            <person name="Zhang Y."/>
            <person name="Zimin A.V."/>
            <person name="Baldwin J."/>
            <person name="Abdouelleil A."/>
            <person name="Abdulkadir J."/>
            <person name="Abebe A."/>
            <person name="Abera B."/>
            <person name="Abreu J."/>
            <person name="Acer S.C."/>
            <person name="Aftuck L."/>
            <person name="Alexander A."/>
            <person name="An P."/>
            <person name="Anderson E."/>
            <person name="Anderson S."/>
            <person name="Arachi H."/>
            <person name="Azer M."/>
            <person name="Bachantsang P."/>
            <person name="Barry A."/>
            <person name="Bayul T."/>
            <person name="Berlin A."/>
            <person name="Bessette D."/>
            <person name="Bloom T."/>
            <person name="Blye J."/>
            <person name="Boguslavskiy L."/>
            <person name="Bonnet C."/>
            <person name="Boukhgalter B."/>
            <person name="Bourzgui I."/>
            <person name="Brown A."/>
            <person name="Cahill P."/>
            <person name="Channer S."/>
            <person name="Cheshatsang Y."/>
            <person name="Chuda L."/>
            <person name="Citroen M."/>
            <person name="Collymore A."/>
            <person name="Cooke P."/>
            <person name="Costello M."/>
            <person name="D'Aco K."/>
            <person name="Daza R."/>
            <person name="De Haan G."/>
            <person name="DeGray S."/>
            <person name="DeMaso C."/>
            <person name="Dhargay N."/>
            <person name="Dooley K."/>
            <person name="Dooley E."/>
            <person name="Doricent M."/>
            <person name="Dorje P."/>
            <person name="Dorjee K."/>
            <person name="Dupes A."/>
            <person name="Elong R."/>
            <person name="Falk J."/>
            <person name="Farina A."/>
            <person name="Faro S."/>
            <person name="Ferguson D."/>
            <person name="Fisher S."/>
            <person name="Foley C.D."/>
            <person name="Franke A."/>
            <person name="Friedrich D."/>
            <person name="Gadbois L."/>
            <person name="Gearin G."/>
            <person name="Gearin C.R."/>
            <person name="Giannoukos G."/>
            <person name="Goode T."/>
            <person name="Graham J."/>
            <person name="Grandbois E."/>
            <person name="Grewal S."/>
            <person name="Gyaltsen K."/>
            <person name="Hafez N."/>
            <person name="Hagos B."/>
            <person name="Hall J."/>
            <person name="Henson C."/>
            <person name="Hollinger A."/>
            <person name="Honan T."/>
            <person name="Huard M.D."/>
            <person name="Hughes L."/>
            <person name="Hurhula B."/>
            <person name="Husby M.E."/>
            <person name="Kamat A."/>
            <person name="Kanga B."/>
            <person name="Kashin S."/>
            <person name="Khazanovich D."/>
            <person name="Kisner P."/>
            <person name="Lance K."/>
            <person name="Lara M."/>
            <person name="Lee W."/>
            <person name="Lennon N."/>
            <person name="Letendre F."/>
            <person name="LeVine R."/>
            <person name="Lipovsky A."/>
            <person name="Liu X."/>
            <person name="Liu J."/>
            <person name="Liu S."/>
            <person name="Lokyitsang T."/>
            <person name="Lokyitsang Y."/>
            <person name="Lubonja R."/>
            <person name="Lui A."/>
            <person name="MacDonald P."/>
            <person name="Magnisalis V."/>
            <person name="Maru K."/>
            <person name="Matthews C."/>
            <person name="McCusker W."/>
            <person name="McDonough S."/>
            <person name="Mehta T."/>
            <person name="Meldrim J."/>
            <person name="Meneus L."/>
            <person name="Mihai O."/>
            <person name="Mihalev A."/>
            <person name="Mihova T."/>
            <person name="Mittelman R."/>
            <person name="Mlenga V."/>
            <person name="Montmayeur A."/>
            <person name="Mulrain L."/>
            <person name="Navidi A."/>
            <person name="Naylor J."/>
            <person name="Negash T."/>
            <person name="Nguyen T."/>
            <person name="Nguyen N."/>
            <person name="Nicol R."/>
            <person name="Norbu C."/>
            <person name="Norbu N."/>
            <person name="Novod N."/>
            <person name="O'Neill B."/>
            <person name="Osman S."/>
            <person name="Markiewicz E."/>
            <person name="Oyono O.L."/>
            <person name="Patti C."/>
            <person name="Phunkhang P."/>
            <person name="Pierre F."/>
            <person name="Priest M."/>
            <person name="Raghuraman S."/>
            <person name="Rege F."/>
            <person name="Reyes R."/>
            <person name="Rise C."/>
            <person name="Rogov P."/>
            <person name="Ross K."/>
            <person name="Ryan E."/>
            <person name="Settipalli S."/>
            <person name="Shea T."/>
            <person name="Sherpa N."/>
            <person name="Shi L."/>
            <person name="Shih D."/>
            <person name="Sparrow T."/>
            <person name="Spaulding J."/>
            <person name="Stalker J."/>
            <person name="Stange-Thomann N."/>
            <person name="Stavropoulos S."/>
            <person name="Stone C."/>
            <person name="Strader C."/>
            <person name="Tesfaye S."/>
            <person name="Thomson T."/>
            <person name="Thoulutsang Y."/>
            <person name="Thoulutsang D."/>
            <person name="Topham K."/>
            <person name="Topping I."/>
            <person name="Tsamla T."/>
            <person name="Vassiliev H."/>
            <person name="Vo A."/>
            <person name="Wangchuk T."/>
            <person name="Wangdi T."/>
            <person name="Weiand M."/>
            <person name="Wilkinson J."/>
            <person name="Wilson A."/>
            <person name="Yadav S."/>
            <person name="Young G."/>
            <person name="Yu Q."/>
            <person name="Zembek L."/>
            <person name="Zhong D."/>
            <person name="Zimmer A."/>
            <person name="Zwirko Z."/>
            <person name="Jaffe D.B."/>
            <person name="Alvarez P."/>
            <person name="Brockman W."/>
            <person name="Butler J."/>
            <person name="Chin C."/>
            <person name="Gnerre S."/>
            <person name="Grabherr M."/>
            <person name="Kleber M."/>
            <person name="Mauceli E."/>
            <person name="MacCallum I."/>
        </authorList>
    </citation>
    <scope>NUCLEOTIDE SEQUENCE [LARGE SCALE GENOMIC DNA]</scope>
    <source>
        <strain evidence="3">Tucson 14024-0371.13</strain>
    </source>
</reference>
<sequence>MGKVNWHAASSKCGALGGELMVLDDYEDYLKTTMFLKSQGLLASEDWKNSLWAGIHRLGNGVDFRKSKNGEDPFLPWVPGEPNNGNPEEACVAFGNYLKTNGYIDFQCTSENPYVCQHPKIRENYLCIKREYFVETIF</sequence>
<dbReference type="PROSITE" id="PS50041">
    <property type="entry name" value="C_TYPE_LECTIN_2"/>
    <property type="match status" value="1"/>
</dbReference>
<organism evidence="2 3">
    <name type="scientific">Drosophila ananassae</name>
    <name type="common">Fruit fly</name>
    <dbReference type="NCBI Taxonomy" id="7217"/>
    <lineage>
        <taxon>Eukaryota</taxon>
        <taxon>Metazoa</taxon>
        <taxon>Ecdysozoa</taxon>
        <taxon>Arthropoda</taxon>
        <taxon>Hexapoda</taxon>
        <taxon>Insecta</taxon>
        <taxon>Pterygota</taxon>
        <taxon>Neoptera</taxon>
        <taxon>Endopterygota</taxon>
        <taxon>Diptera</taxon>
        <taxon>Brachycera</taxon>
        <taxon>Muscomorpha</taxon>
        <taxon>Ephydroidea</taxon>
        <taxon>Drosophilidae</taxon>
        <taxon>Drosophila</taxon>
        <taxon>Sophophora</taxon>
    </lineage>
</organism>
<proteinExistence type="predicted"/>
<evidence type="ECO:0000259" key="1">
    <source>
        <dbReference type="PROSITE" id="PS50041"/>
    </source>
</evidence>
<dbReference type="InterPro" id="IPR016187">
    <property type="entry name" value="CTDL_fold"/>
</dbReference>
<feature type="domain" description="C-type lectin" evidence="1">
    <location>
        <begin position="1"/>
        <end position="117"/>
    </location>
</feature>
<dbReference type="KEGG" id="dan:6502427"/>
<dbReference type="Gene3D" id="3.10.100.10">
    <property type="entry name" value="Mannose-Binding Protein A, subunit A"/>
    <property type="match status" value="1"/>
</dbReference>
<dbReference type="SUPFAM" id="SSF56436">
    <property type="entry name" value="C-type lectin-like"/>
    <property type="match status" value="1"/>
</dbReference>
<protein>
    <recommendedName>
        <fullName evidence="1">C-type lectin domain-containing protein</fullName>
    </recommendedName>
</protein>
<evidence type="ECO:0000313" key="3">
    <source>
        <dbReference type="Proteomes" id="UP000007801"/>
    </source>
</evidence>
<dbReference type="HOGENOM" id="CLU_2075536_0_0_1"/>
<dbReference type="Pfam" id="PF00059">
    <property type="entry name" value="Lectin_C"/>
    <property type="match status" value="1"/>
</dbReference>
<dbReference type="EMBL" id="CH902620">
    <property type="protein sequence ID" value="EDV31433.2"/>
    <property type="molecule type" value="Genomic_DNA"/>
</dbReference>
<evidence type="ECO:0000313" key="2">
    <source>
        <dbReference type="EMBL" id="EDV31433.2"/>
    </source>
</evidence>
<dbReference type="AlphaFoldDB" id="B3MK15"/>
<gene>
    <name evidence="2" type="primary">Dana\GF19678</name>
    <name evidence="2" type="synonym">dana_GLEANR_22083</name>
    <name evidence="2" type="ORF">GF19678</name>
</gene>
<accession>B3MK15</accession>
<name>B3MK15_DROAN</name>